<feature type="region of interest" description="Disordered" evidence="1">
    <location>
        <begin position="264"/>
        <end position="287"/>
    </location>
</feature>
<accession>A0A9P6QBB1</accession>
<feature type="compositionally biased region" description="Polar residues" evidence="1">
    <location>
        <begin position="394"/>
        <end position="407"/>
    </location>
</feature>
<feature type="region of interest" description="Disordered" evidence="1">
    <location>
        <begin position="364"/>
        <end position="485"/>
    </location>
</feature>
<dbReference type="AlphaFoldDB" id="A0A9P6QBB1"/>
<evidence type="ECO:0000256" key="1">
    <source>
        <dbReference type="SAM" id="MobiDB-lite"/>
    </source>
</evidence>
<feature type="compositionally biased region" description="Polar residues" evidence="1">
    <location>
        <begin position="452"/>
        <end position="485"/>
    </location>
</feature>
<evidence type="ECO:0000313" key="3">
    <source>
        <dbReference type="Proteomes" id="UP000726737"/>
    </source>
</evidence>
<feature type="compositionally biased region" description="Basic and acidic residues" evidence="1">
    <location>
        <begin position="408"/>
        <end position="419"/>
    </location>
</feature>
<feature type="region of interest" description="Disordered" evidence="1">
    <location>
        <begin position="133"/>
        <end position="158"/>
    </location>
</feature>
<feature type="compositionally biased region" description="Basic and acidic residues" evidence="1">
    <location>
        <begin position="75"/>
        <end position="86"/>
    </location>
</feature>
<sequence>MAPPHESGRRKQSTMTASNTAPARATPASRERPSRRDNGPSVSRTSHGATSNDKMINNTHTETRAMNTTMLESNRTGDDIQHERRPITSSAGFVEEKEGPTPALPSLPALERDIEIPTTTENTNRILEIPAETTPSLEPVKETGNKHSPGATVEPDTKNTIDNESAVAQCSSTSHFSLPTSTLQSTAHTTPIESTVTAASPTRDGDLRKSSVESNGPLQITKGFSILTAMEPSLSRTPLAKSKDPAVMFNLMAFMKGRRDSKRLANGSYSESNNDNDNDADNDLSARINHNSDNSIIMNTIINNTHKSEAASKASNPSRISYQDKKLFLEIQDRRRKEALRRMSQPSLAKSLPASFPERLFKIGNSAKSPVPSPYSRARSRSPALSPSATSPSKFSTGEALSTGPRNKTTEQDLARLEDTPPTLNQDRPTDHHQCSRSSTFLEPTPWRQGQGYYSPSLQSVSSPTLSRGSVHSTPVSSCSPLQSESATQGEDVSYFFLPPRDSFSQSPLILEDCELTREIITEDPKLELEPVQEEESLQEEDYGPQYEYEPIIVQDISILSKRMANIRLMDSLCPSEQDRNSPSPPLQQQQQQQQQQLLFHIRPLQQQQYIMDSARAAEIHQLLIHLADQTDLEDERRSRTQSRSGFRSAGAAAAQEKLGLCKQILRDWVVRLDRVSDQVYKSHPGLKREVDKIRWQHNIPAHGINRTSLRQKDERSWQ</sequence>
<name>A0A9P6QBB1_9FUNG</name>
<feature type="region of interest" description="Disordered" evidence="1">
    <location>
        <begin position="1"/>
        <end position="107"/>
    </location>
</feature>
<protein>
    <submittedName>
        <fullName evidence="2">Uncharacterized protein</fullName>
    </submittedName>
</protein>
<feature type="region of interest" description="Disordered" evidence="1">
    <location>
        <begin position="574"/>
        <end position="595"/>
    </location>
</feature>
<gene>
    <name evidence="2" type="ORF">BG011_006064</name>
</gene>
<dbReference type="Proteomes" id="UP000726737">
    <property type="component" value="Unassembled WGS sequence"/>
</dbReference>
<organism evidence="2 3">
    <name type="scientific">Mortierella polycephala</name>
    <dbReference type="NCBI Taxonomy" id="41804"/>
    <lineage>
        <taxon>Eukaryota</taxon>
        <taxon>Fungi</taxon>
        <taxon>Fungi incertae sedis</taxon>
        <taxon>Mucoromycota</taxon>
        <taxon>Mortierellomycotina</taxon>
        <taxon>Mortierellomycetes</taxon>
        <taxon>Mortierellales</taxon>
        <taxon>Mortierellaceae</taxon>
        <taxon>Mortierella</taxon>
    </lineage>
</organism>
<dbReference type="OrthoDB" id="2439051at2759"/>
<reference evidence="2" key="1">
    <citation type="journal article" date="2020" name="Fungal Divers.">
        <title>Resolving the Mortierellaceae phylogeny through synthesis of multi-gene phylogenetics and phylogenomics.</title>
        <authorList>
            <person name="Vandepol N."/>
            <person name="Liber J."/>
            <person name="Desiro A."/>
            <person name="Na H."/>
            <person name="Kennedy M."/>
            <person name="Barry K."/>
            <person name="Grigoriev I.V."/>
            <person name="Miller A.N."/>
            <person name="O'Donnell K."/>
            <person name="Stajich J.E."/>
            <person name="Bonito G."/>
        </authorList>
    </citation>
    <scope>NUCLEOTIDE SEQUENCE</scope>
    <source>
        <strain evidence="2">KOD948</strain>
    </source>
</reference>
<feature type="compositionally biased region" description="Basic and acidic residues" evidence="1">
    <location>
        <begin position="29"/>
        <end position="38"/>
    </location>
</feature>
<proteinExistence type="predicted"/>
<keyword evidence="3" id="KW-1185">Reference proteome</keyword>
<dbReference type="EMBL" id="JAAAJA010000043">
    <property type="protein sequence ID" value="KAG0264791.1"/>
    <property type="molecule type" value="Genomic_DNA"/>
</dbReference>
<feature type="compositionally biased region" description="Low complexity" evidence="1">
    <location>
        <begin position="374"/>
        <end position="393"/>
    </location>
</feature>
<evidence type="ECO:0000313" key="2">
    <source>
        <dbReference type="EMBL" id="KAG0264791.1"/>
    </source>
</evidence>
<feature type="compositionally biased region" description="Polar residues" evidence="1">
    <location>
        <begin position="40"/>
        <end position="74"/>
    </location>
</feature>
<comment type="caution">
    <text evidence="2">The sequence shown here is derived from an EMBL/GenBank/DDBJ whole genome shotgun (WGS) entry which is preliminary data.</text>
</comment>